<gene>
    <name evidence="1" type="ORF">CGI_10024249</name>
</gene>
<dbReference type="AlphaFoldDB" id="K1R5E3"/>
<sequence length="82" mass="9232">MVDSRIRTGPPVGWTSLTLRMLPKNSPAKHIVTRLSPHLPSFTDIFDEESFYITFLLLAVGSVMAVYFLSRRVTLKDAGHID</sequence>
<accession>K1R5E3</accession>
<organism evidence="1">
    <name type="scientific">Magallana gigas</name>
    <name type="common">Pacific oyster</name>
    <name type="synonym">Crassostrea gigas</name>
    <dbReference type="NCBI Taxonomy" id="29159"/>
    <lineage>
        <taxon>Eukaryota</taxon>
        <taxon>Metazoa</taxon>
        <taxon>Spiralia</taxon>
        <taxon>Lophotrochozoa</taxon>
        <taxon>Mollusca</taxon>
        <taxon>Bivalvia</taxon>
        <taxon>Autobranchia</taxon>
        <taxon>Pteriomorphia</taxon>
        <taxon>Ostreida</taxon>
        <taxon>Ostreoidea</taxon>
        <taxon>Ostreidae</taxon>
        <taxon>Magallana</taxon>
    </lineage>
</organism>
<dbReference type="InParanoid" id="K1R5E3"/>
<name>K1R5E3_MAGGI</name>
<proteinExistence type="predicted"/>
<dbReference type="EMBL" id="JH819020">
    <property type="protein sequence ID" value="EKC29131.1"/>
    <property type="molecule type" value="Genomic_DNA"/>
</dbReference>
<protein>
    <submittedName>
        <fullName evidence="1">Uncharacterized protein</fullName>
    </submittedName>
</protein>
<dbReference type="HOGENOM" id="CLU_190941_0_0_1"/>
<evidence type="ECO:0000313" key="1">
    <source>
        <dbReference type="EMBL" id="EKC29131.1"/>
    </source>
</evidence>
<reference evidence="1" key="1">
    <citation type="journal article" date="2012" name="Nature">
        <title>The oyster genome reveals stress adaptation and complexity of shell formation.</title>
        <authorList>
            <person name="Zhang G."/>
            <person name="Fang X."/>
            <person name="Guo X."/>
            <person name="Li L."/>
            <person name="Luo R."/>
            <person name="Xu F."/>
            <person name="Yang P."/>
            <person name="Zhang L."/>
            <person name="Wang X."/>
            <person name="Qi H."/>
            <person name="Xiong Z."/>
            <person name="Que H."/>
            <person name="Xie Y."/>
            <person name="Holland P.W."/>
            <person name="Paps J."/>
            <person name="Zhu Y."/>
            <person name="Wu F."/>
            <person name="Chen Y."/>
            <person name="Wang J."/>
            <person name="Peng C."/>
            <person name="Meng J."/>
            <person name="Yang L."/>
            <person name="Liu J."/>
            <person name="Wen B."/>
            <person name="Zhang N."/>
            <person name="Huang Z."/>
            <person name="Zhu Q."/>
            <person name="Feng Y."/>
            <person name="Mount A."/>
            <person name="Hedgecock D."/>
            <person name="Xu Z."/>
            <person name="Liu Y."/>
            <person name="Domazet-Loso T."/>
            <person name="Du Y."/>
            <person name="Sun X."/>
            <person name="Zhang S."/>
            <person name="Liu B."/>
            <person name="Cheng P."/>
            <person name="Jiang X."/>
            <person name="Li J."/>
            <person name="Fan D."/>
            <person name="Wang W."/>
            <person name="Fu W."/>
            <person name="Wang T."/>
            <person name="Wang B."/>
            <person name="Zhang J."/>
            <person name="Peng Z."/>
            <person name="Li Y."/>
            <person name="Li N."/>
            <person name="Wang J."/>
            <person name="Chen M."/>
            <person name="He Y."/>
            <person name="Tan F."/>
            <person name="Song X."/>
            <person name="Zheng Q."/>
            <person name="Huang R."/>
            <person name="Yang H."/>
            <person name="Du X."/>
            <person name="Chen L."/>
            <person name="Yang M."/>
            <person name="Gaffney P.M."/>
            <person name="Wang S."/>
            <person name="Luo L."/>
            <person name="She Z."/>
            <person name="Ming Y."/>
            <person name="Huang W."/>
            <person name="Zhang S."/>
            <person name="Huang B."/>
            <person name="Zhang Y."/>
            <person name="Qu T."/>
            <person name="Ni P."/>
            <person name="Miao G."/>
            <person name="Wang J."/>
            <person name="Wang Q."/>
            <person name="Steinberg C.E."/>
            <person name="Wang H."/>
            <person name="Li N."/>
            <person name="Qian L."/>
            <person name="Zhang G."/>
            <person name="Li Y."/>
            <person name="Yang H."/>
            <person name="Liu X."/>
            <person name="Wang J."/>
            <person name="Yin Y."/>
            <person name="Wang J."/>
        </authorList>
    </citation>
    <scope>NUCLEOTIDE SEQUENCE [LARGE SCALE GENOMIC DNA]</scope>
    <source>
        <strain evidence="1">05x7-T-G4-1.051#20</strain>
    </source>
</reference>